<dbReference type="PROSITE" id="PS51375">
    <property type="entry name" value="PPR"/>
    <property type="match status" value="1"/>
</dbReference>
<evidence type="ECO:0000313" key="4">
    <source>
        <dbReference type="Proteomes" id="UP001054252"/>
    </source>
</evidence>
<comment type="caution">
    <text evidence="3">The sequence shown here is derived from an EMBL/GenBank/DDBJ whole genome shotgun (WGS) entry which is preliminary data.</text>
</comment>
<accession>A0AAV5I6G6</accession>
<proteinExistence type="predicted"/>
<dbReference type="Pfam" id="PF01535">
    <property type="entry name" value="PPR"/>
    <property type="match status" value="1"/>
</dbReference>
<protein>
    <recommendedName>
        <fullName evidence="5">Pentatricopeptide repeat-containing protein</fullName>
    </recommendedName>
</protein>
<organism evidence="3 4">
    <name type="scientific">Rubroshorea leprosula</name>
    <dbReference type="NCBI Taxonomy" id="152421"/>
    <lineage>
        <taxon>Eukaryota</taxon>
        <taxon>Viridiplantae</taxon>
        <taxon>Streptophyta</taxon>
        <taxon>Embryophyta</taxon>
        <taxon>Tracheophyta</taxon>
        <taxon>Spermatophyta</taxon>
        <taxon>Magnoliopsida</taxon>
        <taxon>eudicotyledons</taxon>
        <taxon>Gunneridae</taxon>
        <taxon>Pentapetalae</taxon>
        <taxon>rosids</taxon>
        <taxon>malvids</taxon>
        <taxon>Malvales</taxon>
        <taxon>Dipterocarpaceae</taxon>
        <taxon>Rubroshorea</taxon>
    </lineage>
</organism>
<evidence type="ECO:0000313" key="3">
    <source>
        <dbReference type="EMBL" id="GKU92875.1"/>
    </source>
</evidence>
<sequence>MRGKGEREDSTDFGLDGGERRWVAKDETFMMVVPSPSAKIEPSMPNFDGVAERRVQFPCIWCFASTLYRNDNLITAMVLHLSFPKKGNCLDFLLPRFSWICGNTVSFVTSIPGYLWFQQFVEAVELFSMLHWEPIWLYFDFESSCQYGVGSSGEGFGRIACKDRVIWTGMVASYTESDFFEEALELFLQMRVAGFEPDNFTFSVDCCLEASL</sequence>
<dbReference type="InterPro" id="IPR011990">
    <property type="entry name" value="TPR-like_helical_dom_sf"/>
</dbReference>
<dbReference type="InterPro" id="IPR002885">
    <property type="entry name" value="PPR_rpt"/>
</dbReference>
<keyword evidence="1" id="KW-0677">Repeat</keyword>
<keyword evidence="4" id="KW-1185">Reference proteome</keyword>
<dbReference type="Proteomes" id="UP001054252">
    <property type="component" value="Unassembled WGS sequence"/>
</dbReference>
<reference evidence="3 4" key="1">
    <citation type="journal article" date="2021" name="Commun. Biol.">
        <title>The genome of Shorea leprosula (Dipterocarpaceae) highlights the ecological relevance of drought in aseasonal tropical rainforests.</title>
        <authorList>
            <person name="Ng K.K.S."/>
            <person name="Kobayashi M.J."/>
            <person name="Fawcett J.A."/>
            <person name="Hatakeyama M."/>
            <person name="Paape T."/>
            <person name="Ng C.H."/>
            <person name="Ang C.C."/>
            <person name="Tnah L.H."/>
            <person name="Lee C.T."/>
            <person name="Nishiyama T."/>
            <person name="Sese J."/>
            <person name="O'Brien M.J."/>
            <person name="Copetti D."/>
            <person name="Mohd Noor M.I."/>
            <person name="Ong R.C."/>
            <person name="Putra M."/>
            <person name="Sireger I.Z."/>
            <person name="Indrioko S."/>
            <person name="Kosugi Y."/>
            <person name="Izuno A."/>
            <person name="Isagi Y."/>
            <person name="Lee S.L."/>
            <person name="Shimizu K.K."/>
        </authorList>
    </citation>
    <scope>NUCLEOTIDE SEQUENCE [LARGE SCALE GENOMIC DNA]</scope>
    <source>
        <strain evidence="3">214</strain>
    </source>
</reference>
<evidence type="ECO:0000256" key="2">
    <source>
        <dbReference type="PROSITE-ProRule" id="PRU00708"/>
    </source>
</evidence>
<feature type="repeat" description="PPR" evidence="2">
    <location>
        <begin position="163"/>
        <end position="197"/>
    </location>
</feature>
<evidence type="ECO:0008006" key="5">
    <source>
        <dbReference type="Google" id="ProtNLM"/>
    </source>
</evidence>
<dbReference type="NCBIfam" id="TIGR00756">
    <property type="entry name" value="PPR"/>
    <property type="match status" value="1"/>
</dbReference>
<dbReference type="AlphaFoldDB" id="A0AAV5I6G6"/>
<gene>
    <name evidence="3" type="ORF">SLEP1_g6544</name>
</gene>
<evidence type="ECO:0000256" key="1">
    <source>
        <dbReference type="ARBA" id="ARBA00022737"/>
    </source>
</evidence>
<dbReference type="EMBL" id="BPVZ01000006">
    <property type="protein sequence ID" value="GKU92875.1"/>
    <property type="molecule type" value="Genomic_DNA"/>
</dbReference>
<dbReference type="Gene3D" id="1.25.40.10">
    <property type="entry name" value="Tetratricopeptide repeat domain"/>
    <property type="match status" value="1"/>
</dbReference>
<name>A0AAV5I6G6_9ROSI</name>